<reference evidence="2 3" key="1">
    <citation type="submission" date="2016-10" db="EMBL/GenBank/DDBJ databases">
        <authorList>
            <person name="de Groot N.N."/>
        </authorList>
    </citation>
    <scope>NUCLEOTIDE SEQUENCE [LARGE SCALE GENOMIC DNA]</scope>
    <source>
        <strain evidence="2 3">DSM 43067</strain>
    </source>
</reference>
<dbReference type="RefSeq" id="WP_024935891.1">
    <property type="nucleotide sequence ID" value="NZ_CP083237.1"/>
</dbReference>
<feature type="transmembrane region" description="Helical" evidence="1">
    <location>
        <begin position="54"/>
        <end position="72"/>
    </location>
</feature>
<keyword evidence="1" id="KW-0472">Membrane</keyword>
<sequence length="191" mass="19778">MAGVSGPMMRRRPADGARFLAGLAAGGVLSGLLVALLLYVAGRGLHAALPETPRTLALAAVALGFGIADLAGRTPHAWRQVPQVLVHRLRPGFLGVVWGFDLGLLVTTQKAASLVWAGVAAVVLLDPWAAAPVMVGLALLSNLSVALASVRFTPALIDMGTRRERLWLRSVRALSGTALVTLAAVTAVQAL</sequence>
<feature type="transmembrane region" description="Helical" evidence="1">
    <location>
        <begin position="93"/>
        <end position="116"/>
    </location>
</feature>
<name>A0A1I5ISU7_9ACTN</name>
<dbReference type="EMBL" id="FOVH01000008">
    <property type="protein sequence ID" value="SFO63241.1"/>
    <property type="molecule type" value="Genomic_DNA"/>
</dbReference>
<keyword evidence="1" id="KW-1133">Transmembrane helix</keyword>
<dbReference type="GeneID" id="99655788"/>
<feature type="transmembrane region" description="Helical" evidence="1">
    <location>
        <begin position="20"/>
        <end position="42"/>
    </location>
</feature>
<evidence type="ECO:0000313" key="3">
    <source>
        <dbReference type="Proteomes" id="UP000183413"/>
    </source>
</evidence>
<protein>
    <recommendedName>
        <fullName evidence="4">Sap, sulfolipid-1-addressing protein</fullName>
    </recommendedName>
</protein>
<dbReference type="OrthoDB" id="3479439at2"/>
<keyword evidence="3" id="KW-1185">Reference proteome</keyword>
<keyword evidence="1" id="KW-0812">Transmembrane</keyword>
<feature type="transmembrane region" description="Helical" evidence="1">
    <location>
        <begin position="171"/>
        <end position="190"/>
    </location>
</feature>
<evidence type="ECO:0000256" key="1">
    <source>
        <dbReference type="SAM" id="Phobius"/>
    </source>
</evidence>
<evidence type="ECO:0008006" key="4">
    <source>
        <dbReference type="Google" id="ProtNLM"/>
    </source>
</evidence>
<dbReference type="STRING" id="1993.SAMN04489713_10814"/>
<accession>A0A1I5ISU7</accession>
<feature type="transmembrane region" description="Helical" evidence="1">
    <location>
        <begin position="128"/>
        <end position="150"/>
    </location>
</feature>
<proteinExistence type="predicted"/>
<dbReference type="AlphaFoldDB" id="A0A1I5ISU7"/>
<organism evidence="2 3">
    <name type="scientific">Actinomadura madurae</name>
    <dbReference type="NCBI Taxonomy" id="1993"/>
    <lineage>
        <taxon>Bacteria</taxon>
        <taxon>Bacillati</taxon>
        <taxon>Actinomycetota</taxon>
        <taxon>Actinomycetes</taxon>
        <taxon>Streptosporangiales</taxon>
        <taxon>Thermomonosporaceae</taxon>
        <taxon>Actinomadura</taxon>
    </lineage>
</organism>
<evidence type="ECO:0000313" key="2">
    <source>
        <dbReference type="EMBL" id="SFO63241.1"/>
    </source>
</evidence>
<gene>
    <name evidence="2" type="ORF">SAMN04489713_10814</name>
</gene>
<dbReference type="Proteomes" id="UP000183413">
    <property type="component" value="Unassembled WGS sequence"/>
</dbReference>
<dbReference type="InParanoid" id="A0A1I5ISU7"/>